<dbReference type="InterPro" id="IPR011333">
    <property type="entry name" value="SKP1/BTB/POZ_sf"/>
</dbReference>
<dbReference type="EMBL" id="ALBS01000260">
    <property type="protein sequence ID" value="EJT47245.1"/>
    <property type="molecule type" value="Genomic_DNA"/>
</dbReference>
<dbReference type="InterPro" id="IPR016073">
    <property type="entry name" value="Skp1_comp_POZ"/>
</dbReference>
<evidence type="ECO:0000256" key="2">
    <source>
        <dbReference type="ARBA" id="ARBA00009993"/>
    </source>
</evidence>
<sequence>MGDDFVVLESDDGYCFSVPRHIATSSSTLKAMLDEEGAFQEASQNRVKLGYRGIIVLKLIEYLAFKAQYADTPQSEIRDDFFPRIDPYIALEL</sequence>
<dbReference type="HOGENOM" id="CLU_130038_2_1_1"/>
<dbReference type="Proteomes" id="UP000002748">
    <property type="component" value="Unassembled WGS sequence"/>
</dbReference>
<evidence type="ECO:0000313" key="7">
    <source>
        <dbReference type="Proteomes" id="UP000002748"/>
    </source>
</evidence>
<evidence type="ECO:0000256" key="3">
    <source>
        <dbReference type="ARBA" id="ARBA00021347"/>
    </source>
</evidence>
<gene>
    <name evidence="6" type="ORF">A1Q1_04007</name>
</gene>
<dbReference type="PANTHER" id="PTHR20648">
    <property type="entry name" value="ELONGIN-C"/>
    <property type="match status" value="1"/>
</dbReference>
<comment type="caution">
    <text evidence="6">The sequence shown here is derived from an EMBL/GenBank/DDBJ whole genome shotgun (WGS) entry which is preliminary data.</text>
</comment>
<dbReference type="VEuPathDB" id="FungiDB:A1Q1_04007"/>
<evidence type="ECO:0000256" key="4">
    <source>
        <dbReference type="ARBA" id="ARBA00023242"/>
    </source>
</evidence>
<dbReference type="GeneID" id="25987520"/>
<comment type="subcellular location">
    <subcellularLocation>
        <location evidence="1">Nucleus</location>
    </subcellularLocation>
</comment>
<dbReference type="Gene3D" id="3.30.710.10">
    <property type="entry name" value="Potassium Channel Kv1.1, Chain A"/>
    <property type="match status" value="1"/>
</dbReference>
<accession>J4U9E2</accession>
<dbReference type="RefSeq" id="XP_014177859.1">
    <property type="nucleotide sequence ID" value="XM_014322384.1"/>
</dbReference>
<name>J4U9E2_TRIAS</name>
<feature type="domain" description="SKP1 component POZ" evidence="5">
    <location>
        <begin position="5"/>
        <end position="65"/>
    </location>
</feature>
<proteinExistence type="inferred from homology"/>
<organism evidence="6 7">
    <name type="scientific">Trichosporon asahii var. asahii (strain ATCC 90039 / CBS 2479 / JCM 2466 / KCTC 7840 / NBRC 103889/ NCYC 2677 / UAMH 7654)</name>
    <name type="common">Yeast</name>
    <dbReference type="NCBI Taxonomy" id="1186058"/>
    <lineage>
        <taxon>Eukaryota</taxon>
        <taxon>Fungi</taxon>
        <taxon>Dikarya</taxon>
        <taxon>Basidiomycota</taxon>
        <taxon>Agaricomycotina</taxon>
        <taxon>Tremellomycetes</taxon>
        <taxon>Trichosporonales</taxon>
        <taxon>Trichosporonaceae</taxon>
        <taxon>Trichosporon</taxon>
    </lineage>
</organism>
<keyword evidence="4" id="KW-0539">Nucleus</keyword>
<dbReference type="KEGG" id="tasa:A1Q1_04007"/>
<dbReference type="GO" id="GO:0006511">
    <property type="term" value="P:ubiquitin-dependent protein catabolic process"/>
    <property type="evidence" value="ECO:0007669"/>
    <property type="project" value="InterPro"/>
</dbReference>
<dbReference type="FunFam" id="3.30.710.10:FF:000035">
    <property type="entry name" value="Elongin C transcription elongation factor"/>
    <property type="match status" value="1"/>
</dbReference>
<reference evidence="6 7" key="1">
    <citation type="journal article" date="2012" name="Eukaryot. Cell">
        <title>Draft genome sequence of CBS 2479, the standard type strain of Trichosporon asahii.</title>
        <authorList>
            <person name="Yang R.Y."/>
            <person name="Li H.T."/>
            <person name="Zhu H."/>
            <person name="Zhou G.P."/>
            <person name="Wang M."/>
            <person name="Wang L."/>
        </authorList>
    </citation>
    <scope>NUCLEOTIDE SEQUENCE [LARGE SCALE GENOMIC DNA]</scope>
    <source>
        <strain evidence="7">ATCC 90039 / CBS 2479 / JCM 2466 / KCTC 7840 / NCYC 2677 / UAMH 7654</strain>
    </source>
</reference>
<dbReference type="SUPFAM" id="SSF54695">
    <property type="entry name" value="POZ domain"/>
    <property type="match status" value="1"/>
</dbReference>
<dbReference type="InterPro" id="IPR039948">
    <property type="entry name" value="ELC1"/>
</dbReference>
<protein>
    <recommendedName>
        <fullName evidence="3">Elongin-C</fullName>
    </recommendedName>
</protein>
<evidence type="ECO:0000259" key="5">
    <source>
        <dbReference type="Pfam" id="PF03931"/>
    </source>
</evidence>
<dbReference type="GO" id="GO:0005634">
    <property type="term" value="C:nucleus"/>
    <property type="evidence" value="ECO:0007669"/>
    <property type="project" value="UniProtKB-SubCell"/>
</dbReference>
<evidence type="ECO:0000256" key="1">
    <source>
        <dbReference type="ARBA" id="ARBA00004123"/>
    </source>
</evidence>
<dbReference type="OrthoDB" id="249087at2759"/>
<evidence type="ECO:0000313" key="6">
    <source>
        <dbReference type="EMBL" id="EJT47245.1"/>
    </source>
</evidence>
<dbReference type="Pfam" id="PF03931">
    <property type="entry name" value="Skp1_POZ"/>
    <property type="match status" value="1"/>
</dbReference>
<dbReference type="AlphaFoldDB" id="J4U9E2"/>
<comment type="similarity">
    <text evidence="2">Belongs to the SKP1 family.</text>
</comment>